<dbReference type="AlphaFoldDB" id="A0A1E3HT14"/>
<proteinExistence type="predicted"/>
<evidence type="ECO:0000313" key="2">
    <source>
        <dbReference type="Proteomes" id="UP000094065"/>
    </source>
</evidence>
<reference evidence="1 2" key="1">
    <citation type="submission" date="2016-06" db="EMBL/GenBank/DDBJ databases">
        <title>Evolution of pathogenesis and genome organization in the Tremellales.</title>
        <authorList>
            <person name="Cuomo C."/>
            <person name="Litvintseva A."/>
            <person name="Heitman J."/>
            <person name="Chen Y."/>
            <person name="Sun S."/>
            <person name="Springer D."/>
            <person name="Dromer F."/>
            <person name="Young S."/>
            <person name="Zeng Q."/>
            <person name="Chapman S."/>
            <person name="Gujja S."/>
            <person name="Saif S."/>
            <person name="Birren B."/>
        </authorList>
    </citation>
    <scope>NUCLEOTIDE SEQUENCE [LARGE SCALE GENOMIC DNA]</scope>
    <source>
        <strain evidence="1 2">CBS 6039</strain>
    </source>
</reference>
<sequence length="144" mass="16572">MSNASEDPMVLHDENSFLFYNPSANDYTSFPTDIPHFLSASAQVYAENMDTDLGWPENQENTLIELTDLNQGTLENIQQQEQSEPVSQRQLSEVQYASRRIRQMYDDQSWGEKGPEFQELLRTWNESVRALQEAGITELPDPPE</sequence>
<accession>A0A1E3HT14</accession>
<protein>
    <submittedName>
        <fullName evidence="1">Uncharacterized protein</fullName>
    </submittedName>
</protein>
<organism evidence="1 2">
    <name type="scientific">Cryptococcus amylolentus CBS 6039</name>
    <dbReference type="NCBI Taxonomy" id="1295533"/>
    <lineage>
        <taxon>Eukaryota</taxon>
        <taxon>Fungi</taxon>
        <taxon>Dikarya</taxon>
        <taxon>Basidiomycota</taxon>
        <taxon>Agaricomycotina</taxon>
        <taxon>Tremellomycetes</taxon>
        <taxon>Tremellales</taxon>
        <taxon>Cryptococcaceae</taxon>
        <taxon>Cryptococcus</taxon>
    </lineage>
</organism>
<name>A0A1E3HT14_9TREE</name>
<evidence type="ECO:0000313" key="1">
    <source>
        <dbReference type="EMBL" id="ODN79285.1"/>
    </source>
</evidence>
<comment type="caution">
    <text evidence="1">The sequence shown here is derived from an EMBL/GenBank/DDBJ whole genome shotgun (WGS) entry which is preliminary data.</text>
</comment>
<dbReference type="EMBL" id="AWGJ01000005">
    <property type="protein sequence ID" value="ODN79285.1"/>
    <property type="molecule type" value="Genomic_DNA"/>
</dbReference>
<gene>
    <name evidence="1" type="ORF">L202_03296</name>
</gene>
<dbReference type="Proteomes" id="UP000094065">
    <property type="component" value="Unassembled WGS sequence"/>
</dbReference>
<dbReference type="OrthoDB" id="10508392at2759"/>
<dbReference type="GeneID" id="30154605"/>
<dbReference type="RefSeq" id="XP_018994132.1">
    <property type="nucleotide sequence ID" value="XM_019137106.1"/>
</dbReference>
<keyword evidence="2" id="KW-1185">Reference proteome</keyword>